<keyword evidence="10" id="KW-0413">Isomerase</keyword>
<dbReference type="GO" id="GO:0016787">
    <property type="term" value="F:hydrolase activity"/>
    <property type="evidence" value="ECO:0007669"/>
    <property type="project" value="UniProtKB-KW"/>
</dbReference>
<organism evidence="18 19">
    <name type="scientific">Luteolibacter pohnpeiensis</name>
    <dbReference type="NCBI Taxonomy" id="454153"/>
    <lineage>
        <taxon>Bacteria</taxon>
        <taxon>Pseudomonadati</taxon>
        <taxon>Verrucomicrobiota</taxon>
        <taxon>Verrucomicrobiia</taxon>
        <taxon>Verrucomicrobiales</taxon>
        <taxon>Verrucomicrobiaceae</taxon>
        <taxon>Luteolibacter</taxon>
    </lineage>
</organism>
<dbReference type="InterPro" id="IPR010997">
    <property type="entry name" value="HRDC-like_sf"/>
</dbReference>
<dbReference type="InterPro" id="IPR004589">
    <property type="entry name" value="DNA_helicase_ATP-dep_RecQ"/>
</dbReference>
<dbReference type="GO" id="GO:0030894">
    <property type="term" value="C:replisome"/>
    <property type="evidence" value="ECO:0007669"/>
    <property type="project" value="TreeGrafter"/>
</dbReference>
<evidence type="ECO:0000256" key="11">
    <source>
        <dbReference type="ARBA" id="ARBA00034617"/>
    </source>
</evidence>
<dbReference type="Pfam" id="PF00570">
    <property type="entry name" value="HRDC"/>
    <property type="match status" value="1"/>
</dbReference>
<evidence type="ECO:0000313" key="18">
    <source>
        <dbReference type="EMBL" id="MBK1881152.1"/>
    </source>
</evidence>
<dbReference type="SMART" id="SM00341">
    <property type="entry name" value="HRDC"/>
    <property type="match status" value="1"/>
</dbReference>
<evidence type="ECO:0000256" key="2">
    <source>
        <dbReference type="ARBA" id="ARBA00001947"/>
    </source>
</evidence>
<dbReference type="Pfam" id="PF09382">
    <property type="entry name" value="RQC"/>
    <property type="match status" value="1"/>
</dbReference>
<evidence type="ECO:0000313" key="19">
    <source>
        <dbReference type="Proteomes" id="UP000603141"/>
    </source>
</evidence>
<dbReference type="Gene3D" id="1.10.10.10">
    <property type="entry name" value="Winged helix-like DNA-binding domain superfamily/Winged helix DNA-binding domain"/>
    <property type="match status" value="1"/>
</dbReference>
<feature type="domain" description="HRDC" evidence="15">
    <location>
        <begin position="629"/>
        <end position="707"/>
    </location>
</feature>
<dbReference type="InterPro" id="IPR011545">
    <property type="entry name" value="DEAD/DEAH_box_helicase_dom"/>
</dbReference>
<dbReference type="GO" id="GO:0005737">
    <property type="term" value="C:cytoplasm"/>
    <property type="evidence" value="ECO:0007669"/>
    <property type="project" value="TreeGrafter"/>
</dbReference>
<dbReference type="GO" id="GO:0003677">
    <property type="term" value="F:DNA binding"/>
    <property type="evidence" value="ECO:0007669"/>
    <property type="project" value="UniProtKB-KW"/>
</dbReference>
<dbReference type="GO" id="GO:0005524">
    <property type="term" value="F:ATP binding"/>
    <property type="evidence" value="ECO:0007669"/>
    <property type="project" value="UniProtKB-KW"/>
</dbReference>
<evidence type="ECO:0000256" key="5">
    <source>
        <dbReference type="ARBA" id="ARBA00022741"/>
    </source>
</evidence>
<dbReference type="InterPro" id="IPR014001">
    <property type="entry name" value="Helicase_ATP-bd"/>
</dbReference>
<dbReference type="SUPFAM" id="SSF52540">
    <property type="entry name" value="P-loop containing nucleoside triphosphate hydrolases"/>
    <property type="match status" value="1"/>
</dbReference>
<evidence type="ECO:0000259" key="17">
    <source>
        <dbReference type="PROSITE" id="PS51194"/>
    </source>
</evidence>
<dbReference type="Pfam" id="PF00271">
    <property type="entry name" value="Helicase_C"/>
    <property type="match status" value="1"/>
</dbReference>
<dbReference type="EMBL" id="JAENIJ010000002">
    <property type="protein sequence ID" value="MBK1881152.1"/>
    <property type="molecule type" value="Genomic_DNA"/>
</dbReference>
<evidence type="ECO:0000256" key="10">
    <source>
        <dbReference type="ARBA" id="ARBA00023235"/>
    </source>
</evidence>
<dbReference type="EC" id="5.6.2.4" evidence="12"/>
<dbReference type="GO" id="GO:0046872">
    <property type="term" value="F:metal ion binding"/>
    <property type="evidence" value="ECO:0007669"/>
    <property type="project" value="UniProtKB-KW"/>
</dbReference>
<dbReference type="GO" id="GO:0006260">
    <property type="term" value="P:DNA replication"/>
    <property type="evidence" value="ECO:0007669"/>
    <property type="project" value="InterPro"/>
</dbReference>
<dbReference type="SMART" id="SM00487">
    <property type="entry name" value="DEXDc"/>
    <property type="match status" value="1"/>
</dbReference>
<keyword evidence="4" id="KW-0479">Metal-binding</keyword>
<dbReference type="PANTHER" id="PTHR13710:SF105">
    <property type="entry name" value="ATP-DEPENDENT DNA HELICASE Q1"/>
    <property type="match status" value="1"/>
</dbReference>
<dbReference type="Pfam" id="PF00270">
    <property type="entry name" value="DEAD"/>
    <property type="match status" value="1"/>
</dbReference>
<evidence type="ECO:0000259" key="16">
    <source>
        <dbReference type="PROSITE" id="PS51192"/>
    </source>
</evidence>
<dbReference type="InterPro" id="IPR032284">
    <property type="entry name" value="RecQ_Zn-bd"/>
</dbReference>
<dbReference type="FunFam" id="3.40.50.300:FF:000296">
    <property type="entry name" value="ATP-dependent DNA helicase RecQ"/>
    <property type="match status" value="1"/>
</dbReference>
<dbReference type="GO" id="GO:0006281">
    <property type="term" value="P:DNA repair"/>
    <property type="evidence" value="ECO:0007669"/>
    <property type="project" value="InterPro"/>
</dbReference>
<comment type="similarity">
    <text evidence="3">Belongs to the helicase family. RecQ subfamily.</text>
</comment>
<dbReference type="GO" id="GO:0009378">
    <property type="term" value="F:four-way junction helicase activity"/>
    <property type="evidence" value="ECO:0007669"/>
    <property type="project" value="TreeGrafter"/>
</dbReference>
<keyword evidence="19" id="KW-1185">Reference proteome</keyword>
<dbReference type="InterPro" id="IPR027417">
    <property type="entry name" value="P-loop_NTPase"/>
</dbReference>
<name>A0A934VT62_9BACT</name>
<gene>
    <name evidence="18" type="ORF">JIN85_01930</name>
</gene>
<evidence type="ECO:0000256" key="13">
    <source>
        <dbReference type="ARBA" id="ARBA00044535"/>
    </source>
</evidence>
<dbReference type="InterPro" id="IPR036388">
    <property type="entry name" value="WH-like_DNA-bd_sf"/>
</dbReference>
<protein>
    <recommendedName>
        <fullName evidence="13">ATP-dependent DNA helicase RecQ</fullName>
        <ecNumber evidence="12">5.6.2.4</ecNumber>
    </recommendedName>
    <alternativeName>
        <fullName evidence="14">DNA 3'-5' helicase RecQ</fullName>
    </alternativeName>
</protein>
<accession>A0A934VT62</accession>
<comment type="cofactor">
    <cofactor evidence="1">
        <name>Mg(2+)</name>
        <dbReference type="ChEBI" id="CHEBI:18420"/>
    </cofactor>
</comment>
<dbReference type="PROSITE" id="PS50967">
    <property type="entry name" value="HRDC"/>
    <property type="match status" value="1"/>
</dbReference>
<dbReference type="SMART" id="SM00956">
    <property type="entry name" value="RQC"/>
    <property type="match status" value="1"/>
</dbReference>
<dbReference type="SMART" id="SM00490">
    <property type="entry name" value="HELICc"/>
    <property type="match status" value="1"/>
</dbReference>
<dbReference type="InterPro" id="IPR002121">
    <property type="entry name" value="HRDC_dom"/>
</dbReference>
<evidence type="ECO:0000256" key="3">
    <source>
        <dbReference type="ARBA" id="ARBA00005446"/>
    </source>
</evidence>
<dbReference type="InterPro" id="IPR044876">
    <property type="entry name" value="HRDC_dom_sf"/>
</dbReference>
<keyword evidence="7 18" id="KW-0347">Helicase</keyword>
<dbReference type="PROSITE" id="PS51194">
    <property type="entry name" value="HELICASE_CTER"/>
    <property type="match status" value="1"/>
</dbReference>
<dbReference type="PROSITE" id="PS51192">
    <property type="entry name" value="HELICASE_ATP_BIND_1"/>
    <property type="match status" value="1"/>
</dbReference>
<evidence type="ECO:0000256" key="7">
    <source>
        <dbReference type="ARBA" id="ARBA00022806"/>
    </source>
</evidence>
<comment type="catalytic activity">
    <reaction evidence="11">
        <text>Couples ATP hydrolysis with the unwinding of duplex DNA by translocating in the 3'-5' direction.</text>
        <dbReference type="EC" id="5.6.2.4"/>
    </reaction>
</comment>
<dbReference type="AlphaFoldDB" id="A0A934VT62"/>
<feature type="domain" description="Helicase C-terminal" evidence="17">
    <location>
        <begin position="230"/>
        <end position="372"/>
    </location>
</feature>
<comment type="cofactor">
    <cofactor evidence="2">
        <name>Zn(2+)</name>
        <dbReference type="ChEBI" id="CHEBI:29105"/>
    </cofactor>
</comment>
<dbReference type="GO" id="GO:0043590">
    <property type="term" value="C:bacterial nucleoid"/>
    <property type="evidence" value="ECO:0007669"/>
    <property type="project" value="TreeGrafter"/>
</dbReference>
<evidence type="ECO:0000256" key="8">
    <source>
        <dbReference type="ARBA" id="ARBA00022840"/>
    </source>
</evidence>
<dbReference type="InterPro" id="IPR036390">
    <property type="entry name" value="WH_DNA-bd_sf"/>
</dbReference>
<dbReference type="CDD" id="cd17920">
    <property type="entry name" value="DEXHc_RecQ"/>
    <property type="match status" value="1"/>
</dbReference>
<dbReference type="GO" id="GO:0006310">
    <property type="term" value="P:DNA recombination"/>
    <property type="evidence" value="ECO:0007669"/>
    <property type="project" value="InterPro"/>
</dbReference>
<dbReference type="InterPro" id="IPR001650">
    <property type="entry name" value="Helicase_C-like"/>
</dbReference>
<evidence type="ECO:0000256" key="14">
    <source>
        <dbReference type="ARBA" id="ARBA00044550"/>
    </source>
</evidence>
<evidence type="ECO:0000259" key="15">
    <source>
        <dbReference type="PROSITE" id="PS50967"/>
    </source>
</evidence>
<evidence type="ECO:0000256" key="6">
    <source>
        <dbReference type="ARBA" id="ARBA00022801"/>
    </source>
</evidence>
<keyword evidence="8" id="KW-0067">ATP-binding</keyword>
<comment type="caution">
    <text evidence="18">The sequence shown here is derived from an EMBL/GenBank/DDBJ whole genome shotgun (WGS) entry which is preliminary data.</text>
</comment>
<sequence length="707" mass="78528">MPSPAPSKSLLSTPHEALAKHFGFSGFLDGQESVISEIVSGKDGLVVMPTGGGKSLCYQIPALCFSGVTLVISPLIALMKDQVDALVARGISATMINSTLSWAEQRERLDDMRAGKWKLVYVAPERFRAESFLNAIRGVEVSLFAVDEAHCLSQWGHDFRPDYLRLGKALEKIGSPQCVALTATATPVVREDIRSVLKLRNPFERVSGFSRPNLALSITGVDKASHKDERIKSIVAAHRTGIIYCATRKKVDSVSETLASWGIKCIAYHGGMSDQERDRAQEIFIQRKVDIAVATNAFGMGIDRPDVRFVIHYEIPGSVEAYYQEAGRAGRDGEAAVCEMLFNYADTRTQEFFIEGANPTAATIRSIYQYLLNEADREYEVHRTLDEIASGADVKNPMSVGSGLTVLARSGYIQRFDVPGKRTRGTRLLKPEVLTSQLQLDESSIEEKDRRDREKLKAMVEMCYSRVCRQQWILTYFGENGGKPCGNCDVCREEGSDEIRPPTTEEALIVRKALSGVARMSRRTANGWEARFGRGRIVQMLAGSRSQEILSAKLDELSTYGILKEKGAGYLNALMRSLHDARLVITINGDYPLLTLTDEGEQVMRGKKSFSMNWPDTDAGPKPDSLQDQGFDGQLYSILRDLRATMARQENVPPYVIFGNKTLEALVRYQPSNSTEALEVPGIGVAKAQRYLTPFLHAIQNWQRSQR</sequence>
<evidence type="ECO:0000256" key="9">
    <source>
        <dbReference type="ARBA" id="ARBA00023125"/>
    </source>
</evidence>
<dbReference type="Gene3D" id="1.10.150.80">
    <property type="entry name" value="HRDC domain"/>
    <property type="match status" value="1"/>
</dbReference>
<dbReference type="SUPFAM" id="SSF47819">
    <property type="entry name" value="HRDC-like"/>
    <property type="match status" value="1"/>
</dbReference>
<feature type="domain" description="Helicase ATP-binding" evidence="16">
    <location>
        <begin position="35"/>
        <end position="203"/>
    </location>
</feature>
<keyword evidence="6" id="KW-0378">Hydrolase</keyword>
<evidence type="ECO:0000256" key="12">
    <source>
        <dbReference type="ARBA" id="ARBA00034808"/>
    </source>
</evidence>
<dbReference type="Pfam" id="PF16124">
    <property type="entry name" value="RecQ_Zn_bind"/>
    <property type="match status" value="1"/>
</dbReference>
<evidence type="ECO:0000256" key="1">
    <source>
        <dbReference type="ARBA" id="ARBA00001946"/>
    </source>
</evidence>
<dbReference type="Proteomes" id="UP000603141">
    <property type="component" value="Unassembled WGS sequence"/>
</dbReference>
<dbReference type="InterPro" id="IPR018982">
    <property type="entry name" value="RQC_domain"/>
</dbReference>
<keyword evidence="5" id="KW-0547">Nucleotide-binding</keyword>
<dbReference type="SUPFAM" id="SSF46785">
    <property type="entry name" value="Winged helix' DNA-binding domain"/>
    <property type="match status" value="1"/>
</dbReference>
<dbReference type="Gene3D" id="3.40.50.300">
    <property type="entry name" value="P-loop containing nucleotide triphosphate hydrolases"/>
    <property type="match status" value="2"/>
</dbReference>
<dbReference type="NCBIfam" id="TIGR00614">
    <property type="entry name" value="recQ_fam"/>
    <property type="match status" value="1"/>
</dbReference>
<reference evidence="18" key="1">
    <citation type="submission" date="2021-01" db="EMBL/GenBank/DDBJ databases">
        <title>Modified the classification status of verrucomicrobia.</title>
        <authorList>
            <person name="Feng X."/>
        </authorList>
    </citation>
    <scope>NUCLEOTIDE SEQUENCE</scope>
    <source>
        <strain evidence="18">KCTC 22041</strain>
    </source>
</reference>
<keyword evidence="9" id="KW-0238">DNA-binding</keyword>
<proteinExistence type="inferred from homology"/>
<dbReference type="PANTHER" id="PTHR13710">
    <property type="entry name" value="DNA HELICASE RECQ FAMILY MEMBER"/>
    <property type="match status" value="1"/>
</dbReference>
<dbReference type="GO" id="GO:0043138">
    <property type="term" value="F:3'-5' DNA helicase activity"/>
    <property type="evidence" value="ECO:0007669"/>
    <property type="project" value="UniProtKB-EC"/>
</dbReference>
<dbReference type="RefSeq" id="WP_200267053.1">
    <property type="nucleotide sequence ID" value="NZ_JAENIJ010000002.1"/>
</dbReference>
<evidence type="ECO:0000256" key="4">
    <source>
        <dbReference type="ARBA" id="ARBA00022723"/>
    </source>
</evidence>